<dbReference type="AlphaFoldDB" id="A0A7G7WNJ5"/>
<name>A0A7G7WNJ5_9BILA</name>
<dbReference type="PANTHER" id="PTHR12486:SF4">
    <property type="entry name" value="APRATAXIN"/>
    <property type="match status" value="1"/>
</dbReference>
<evidence type="ECO:0000256" key="2">
    <source>
        <dbReference type="ARBA" id="ARBA00022723"/>
    </source>
</evidence>
<dbReference type="Gene3D" id="3.30.428.10">
    <property type="entry name" value="HIT-like"/>
    <property type="match status" value="1"/>
</dbReference>
<feature type="domain" description="HIT" evidence="7">
    <location>
        <begin position="38"/>
        <end position="151"/>
    </location>
</feature>
<dbReference type="SUPFAM" id="SSF54197">
    <property type="entry name" value="HIT-like"/>
    <property type="match status" value="1"/>
</dbReference>
<evidence type="ECO:0000259" key="7">
    <source>
        <dbReference type="PROSITE" id="PS51084"/>
    </source>
</evidence>
<evidence type="ECO:0000256" key="4">
    <source>
        <dbReference type="ARBA" id="ARBA00023125"/>
    </source>
</evidence>
<keyword evidence="2" id="KW-0479">Metal-binding</keyword>
<dbReference type="GO" id="GO:0003725">
    <property type="term" value="F:double-stranded RNA binding"/>
    <property type="evidence" value="ECO:0007669"/>
    <property type="project" value="TreeGrafter"/>
</dbReference>
<keyword evidence="5" id="KW-0539">Nucleus</keyword>
<organism evidence="8">
    <name type="scientific">Brachionus koreanus</name>
    <dbReference type="NCBI Taxonomy" id="1199090"/>
    <lineage>
        <taxon>Eukaryota</taxon>
        <taxon>Metazoa</taxon>
        <taxon>Spiralia</taxon>
        <taxon>Gnathifera</taxon>
        <taxon>Rotifera</taxon>
        <taxon>Eurotatoria</taxon>
        <taxon>Monogononta</taxon>
        <taxon>Pseudotrocha</taxon>
        <taxon>Ploima</taxon>
        <taxon>Brachionidae</taxon>
        <taxon>Brachionus</taxon>
    </lineage>
</organism>
<dbReference type="EMBL" id="MT293295">
    <property type="protein sequence ID" value="QNH68121.1"/>
    <property type="molecule type" value="mRNA"/>
</dbReference>
<dbReference type="GO" id="GO:0005634">
    <property type="term" value="C:nucleus"/>
    <property type="evidence" value="ECO:0007669"/>
    <property type="project" value="UniProtKB-SubCell"/>
</dbReference>
<dbReference type="GO" id="GO:0046872">
    <property type="term" value="F:metal ion binding"/>
    <property type="evidence" value="ECO:0007669"/>
    <property type="project" value="UniProtKB-KW"/>
</dbReference>
<dbReference type="Pfam" id="PF11969">
    <property type="entry name" value="DcpS_C"/>
    <property type="match status" value="1"/>
</dbReference>
<dbReference type="InterPro" id="IPR011146">
    <property type="entry name" value="HIT-like"/>
</dbReference>
<sequence length="225" mass="26150">MKRLQVSSSKGLNLTSDKAKSALKDEATKSNTKKFSPFLSLESSIKDPKLQVFKNDRFVCIKDKYPKAKAHYLLIPHGDAFPKLIRVADLIKLNNCVDILNELKSLSDKIVEENFPCDVKSKAICGFHSIQSMQPLHMHIISKDFESDCLKNRKHWNSFNTKYFIRLDELIECLKKERDYFENDFFNLNNENVLKSYLDLPLKCNICNIVQKNMPSLKRHLLTHK</sequence>
<evidence type="ECO:0000313" key="8">
    <source>
        <dbReference type="EMBL" id="QNH68121.1"/>
    </source>
</evidence>
<dbReference type="GO" id="GO:0030983">
    <property type="term" value="F:mismatched DNA binding"/>
    <property type="evidence" value="ECO:0007669"/>
    <property type="project" value="TreeGrafter"/>
</dbReference>
<evidence type="ECO:0000256" key="1">
    <source>
        <dbReference type="ARBA" id="ARBA00004123"/>
    </source>
</evidence>
<reference evidence="8" key="1">
    <citation type="submission" date="2020-04" db="EMBL/GenBank/DDBJ databases">
        <title>Genome-wide identification of DNA double-strand break (DSBs) repair genes and transcriptional modulation in response to Benzo[alpha]pyrene in the monogonont rotifer Brachionus spp.</title>
        <authorList>
            <person name="Kim M.-S."/>
            <person name="Lee Y.H."/>
            <person name="Lee J.-S."/>
        </authorList>
    </citation>
    <scope>NUCLEOTIDE SEQUENCE</scope>
</reference>
<proteinExistence type="evidence at transcript level"/>
<comment type="subcellular location">
    <subcellularLocation>
        <location evidence="1">Nucleus</location>
    </subcellularLocation>
</comment>
<keyword evidence="4" id="KW-0238">DNA-binding</keyword>
<dbReference type="InterPro" id="IPR032566">
    <property type="entry name" value="Znf-C2HE"/>
</dbReference>
<comment type="caution">
    <text evidence="6">Lacks conserved residue(s) required for the propagation of feature annotation.</text>
</comment>
<dbReference type="GO" id="GO:1990165">
    <property type="term" value="F:single-strand break-containing DNA binding"/>
    <property type="evidence" value="ECO:0007669"/>
    <property type="project" value="TreeGrafter"/>
</dbReference>
<evidence type="ECO:0000256" key="5">
    <source>
        <dbReference type="ARBA" id="ARBA00023242"/>
    </source>
</evidence>
<evidence type="ECO:0000256" key="3">
    <source>
        <dbReference type="ARBA" id="ARBA00022833"/>
    </source>
</evidence>
<dbReference type="PANTHER" id="PTHR12486">
    <property type="entry name" value="APRATAXIN-RELATED"/>
    <property type="match status" value="1"/>
</dbReference>
<protein>
    <submittedName>
        <fullName evidence="8">Aprataxin</fullName>
    </submittedName>
</protein>
<evidence type="ECO:0000256" key="6">
    <source>
        <dbReference type="PROSITE-ProRule" id="PRU00464"/>
    </source>
</evidence>
<dbReference type="PROSITE" id="PS51084">
    <property type="entry name" value="HIT_2"/>
    <property type="match status" value="1"/>
</dbReference>
<dbReference type="GO" id="GO:0000012">
    <property type="term" value="P:single strand break repair"/>
    <property type="evidence" value="ECO:0007669"/>
    <property type="project" value="TreeGrafter"/>
</dbReference>
<accession>A0A7G7WNJ5</accession>
<keyword evidence="3" id="KW-0862">Zinc</keyword>
<dbReference type="InterPro" id="IPR036265">
    <property type="entry name" value="HIT-like_sf"/>
</dbReference>
<dbReference type="Pfam" id="PF16278">
    <property type="entry name" value="zf-C2HE"/>
    <property type="match status" value="1"/>
</dbReference>
<dbReference type="GO" id="GO:0033699">
    <property type="term" value="F:DNA 5'-adenosine monophosphate hydrolase activity"/>
    <property type="evidence" value="ECO:0007669"/>
    <property type="project" value="TreeGrafter"/>
</dbReference>
<dbReference type="GO" id="GO:0003697">
    <property type="term" value="F:single-stranded DNA binding"/>
    <property type="evidence" value="ECO:0007669"/>
    <property type="project" value="TreeGrafter"/>
</dbReference>